<dbReference type="AlphaFoldDB" id="A0A7Y9I1Y8"/>
<accession>A0A7Y9I1Y8</accession>
<dbReference type="InterPro" id="IPR002018">
    <property type="entry name" value="CarbesteraseB"/>
</dbReference>
<evidence type="ECO:0000259" key="2">
    <source>
        <dbReference type="Pfam" id="PF00135"/>
    </source>
</evidence>
<evidence type="ECO:0000313" key="4">
    <source>
        <dbReference type="Proteomes" id="UP000569914"/>
    </source>
</evidence>
<dbReference type="Pfam" id="PF00135">
    <property type="entry name" value="COesterase"/>
    <property type="match status" value="1"/>
</dbReference>
<protein>
    <submittedName>
        <fullName evidence="3">Carboxylesterase type B</fullName>
    </submittedName>
</protein>
<feature type="region of interest" description="Disordered" evidence="1">
    <location>
        <begin position="208"/>
        <end position="227"/>
    </location>
</feature>
<dbReference type="RefSeq" id="WP_179747647.1">
    <property type="nucleotide sequence ID" value="NZ_JACCBU010000001.1"/>
</dbReference>
<proteinExistence type="predicted"/>
<dbReference type="Proteomes" id="UP000569914">
    <property type="component" value="Unassembled WGS sequence"/>
</dbReference>
<evidence type="ECO:0000256" key="1">
    <source>
        <dbReference type="SAM" id="MobiDB-lite"/>
    </source>
</evidence>
<comment type="caution">
    <text evidence="3">The sequence shown here is derived from an EMBL/GenBank/DDBJ whole genome shotgun (WGS) entry which is preliminary data.</text>
</comment>
<keyword evidence="4" id="KW-1185">Reference proteome</keyword>
<feature type="domain" description="Carboxylesterase type B" evidence="2">
    <location>
        <begin position="65"/>
        <end position="182"/>
    </location>
</feature>
<dbReference type="Gene3D" id="3.40.50.1820">
    <property type="entry name" value="alpha/beta hydrolase"/>
    <property type="match status" value="1"/>
</dbReference>
<organism evidence="3 4">
    <name type="scientific">Microlunatus parietis</name>
    <dbReference type="NCBI Taxonomy" id="682979"/>
    <lineage>
        <taxon>Bacteria</taxon>
        <taxon>Bacillati</taxon>
        <taxon>Actinomycetota</taxon>
        <taxon>Actinomycetes</taxon>
        <taxon>Propionibacteriales</taxon>
        <taxon>Propionibacteriaceae</taxon>
        <taxon>Microlunatus</taxon>
    </lineage>
</organism>
<dbReference type="InterPro" id="IPR029058">
    <property type="entry name" value="AB_hydrolase_fold"/>
</dbReference>
<evidence type="ECO:0000313" key="3">
    <source>
        <dbReference type="EMBL" id="NYE68767.1"/>
    </source>
</evidence>
<dbReference type="SUPFAM" id="SSF53474">
    <property type="entry name" value="alpha/beta-Hydrolases"/>
    <property type="match status" value="1"/>
</dbReference>
<reference evidence="3 4" key="1">
    <citation type="submission" date="2020-07" db="EMBL/GenBank/DDBJ databases">
        <title>Sequencing the genomes of 1000 actinobacteria strains.</title>
        <authorList>
            <person name="Klenk H.-P."/>
        </authorList>
    </citation>
    <scope>NUCLEOTIDE SEQUENCE [LARGE SCALE GENOMIC DNA]</scope>
    <source>
        <strain evidence="3 4">DSM 22083</strain>
    </source>
</reference>
<dbReference type="EMBL" id="JACCBU010000001">
    <property type="protein sequence ID" value="NYE68767.1"/>
    <property type="molecule type" value="Genomic_DNA"/>
</dbReference>
<gene>
    <name evidence="3" type="ORF">BKA15_000096</name>
</gene>
<name>A0A7Y9I1Y8_9ACTN</name>
<sequence length="227" mass="24743">MVGTNEHEFAGLGVPLAWSDAEVAALPERLEDLIADDFPDRPGLAADYRKAFEVAAPGASQAEVVGGYLTDRTYRQPSNRLLAARSLATGATYGYLFRWEPREARPRVGAVHGGEVSFLFRHQDHPQVTEVLGPKPPEWLADALSAAWTSFAATGRPVLPDGPDWPQYRIEDRKTMIIGDRLEVVGDPRGELRTLLAHDAPLGLGCLEAAGQDHPGGPDHDLQVDHR</sequence>
<feature type="compositionally biased region" description="Basic and acidic residues" evidence="1">
    <location>
        <begin position="216"/>
        <end position="227"/>
    </location>
</feature>